<proteinExistence type="predicted"/>
<reference evidence="1" key="1">
    <citation type="submission" date="2024-02" db="EMBL/GenBank/DDBJ databases">
        <title>Metagenome Assembled Genome of Zalaria obscura JY119.</title>
        <authorList>
            <person name="Vighnesh L."/>
            <person name="Jagadeeshwari U."/>
            <person name="Venkata Ramana C."/>
            <person name="Sasikala C."/>
        </authorList>
    </citation>
    <scope>NUCLEOTIDE SEQUENCE</scope>
    <source>
        <strain evidence="1">JY119</strain>
    </source>
</reference>
<gene>
    <name evidence="1" type="ORF">M8818_003134</name>
</gene>
<name>A0ACC3SFP8_9PEZI</name>
<dbReference type="EMBL" id="JAMKPW020000013">
    <property type="protein sequence ID" value="KAK8211481.1"/>
    <property type="molecule type" value="Genomic_DNA"/>
</dbReference>
<evidence type="ECO:0000313" key="1">
    <source>
        <dbReference type="EMBL" id="KAK8211481.1"/>
    </source>
</evidence>
<keyword evidence="2" id="KW-1185">Reference proteome</keyword>
<organism evidence="1 2">
    <name type="scientific">Zalaria obscura</name>
    <dbReference type="NCBI Taxonomy" id="2024903"/>
    <lineage>
        <taxon>Eukaryota</taxon>
        <taxon>Fungi</taxon>
        <taxon>Dikarya</taxon>
        <taxon>Ascomycota</taxon>
        <taxon>Pezizomycotina</taxon>
        <taxon>Dothideomycetes</taxon>
        <taxon>Dothideomycetidae</taxon>
        <taxon>Dothideales</taxon>
        <taxon>Zalariaceae</taxon>
        <taxon>Zalaria</taxon>
    </lineage>
</organism>
<accession>A0ACC3SFP8</accession>
<comment type="caution">
    <text evidence="1">The sequence shown here is derived from an EMBL/GenBank/DDBJ whole genome shotgun (WGS) entry which is preliminary data.</text>
</comment>
<protein>
    <submittedName>
        <fullName evidence="1">Uncharacterized protein</fullName>
    </submittedName>
</protein>
<evidence type="ECO:0000313" key="2">
    <source>
        <dbReference type="Proteomes" id="UP001320706"/>
    </source>
</evidence>
<sequence>MEGGTYHQEEDQEQTILHCQRLVWERRKVTKVDSPEIATDYEESPADSDSIDSNTAPSTVWDELDDLKSRIKKLELTGKLPPTSSAAIGNPLEYRPRTATTAPTTISSSPQRTRKSAVAPSEVTVSGTPTANIHPLLQSALAKSKPLLSPSLYRALEASANDALALAALTGSSGPQGTAFSAASMIHAGSDRQIRRKAESMCRNLTDLCIALCEGKSEPADLAVKSSPLLRTSESPRYARHSMEPEPRNAATSRLSYRRSSLAYNPNPERRSSVQNSPRDSLPQYQHQHHHQTTTPDEHPSPSQTKDYASKYERAGTSLLRVRPSPYSRPDDDESEANGDRDTDPTFRAPSRAMTELPPSTVSRPLSTYQRRDFGPGTPAQRSPSLRDTLTARRGGGVGNLNSVDNGPDVPRSPSVLFEGGNRYLSRAPSVSEAGSAGSVRRNRIASLGGEWMGSPSASGGGGFAGRERHARAASNSLRRNFVVE</sequence>
<dbReference type="Proteomes" id="UP001320706">
    <property type="component" value="Unassembled WGS sequence"/>
</dbReference>